<keyword evidence="3" id="KW-1185">Reference proteome</keyword>
<protein>
    <recommendedName>
        <fullName evidence="1">F-box domain-containing protein</fullName>
    </recommendedName>
</protein>
<accession>A0AAD5T7F7</accession>
<evidence type="ECO:0000259" key="1">
    <source>
        <dbReference type="PROSITE" id="PS50181"/>
    </source>
</evidence>
<evidence type="ECO:0000313" key="2">
    <source>
        <dbReference type="EMBL" id="KAJ3124344.1"/>
    </source>
</evidence>
<dbReference type="InterPro" id="IPR001810">
    <property type="entry name" value="F-box_dom"/>
</dbReference>
<comment type="caution">
    <text evidence="2">The sequence shown here is derived from an EMBL/GenBank/DDBJ whole genome shotgun (WGS) entry which is preliminary data.</text>
</comment>
<evidence type="ECO:0000313" key="3">
    <source>
        <dbReference type="Proteomes" id="UP001211907"/>
    </source>
</evidence>
<dbReference type="PROSITE" id="PS50181">
    <property type="entry name" value="FBOX"/>
    <property type="match status" value="1"/>
</dbReference>
<organism evidence="2 3">
    <name type="scientific">Physocladia obscura</name>
    <dbReference type="NCBI Taxonomy" id="109957"/>
    <lineage>
        <taxon>Eukaryota</taxon>
        <taxon>Fungi</taxon>
        <taxon>Fungi incertae sedis</taxon>
        <taxon>Chytridiomycota</taxon>
        <taxon>Chytridiomycota incertae sedis</taxon>
        <taxon>Chytridiomycetes</taxon>
        <taxon>Chytridiales</taxon>
        <taxon>Chytriomycetaceae</taxon>
        <taxon>Physocladia</taxon>
    </lineage>
</organism>
<reference evidence="2" key="1">
    <citation type="submission" date="2020-05" db="EMBL/GenBank/DDBJ databases">
        <title>Phylogenomic resolution of chytrid fungi.</title>
        <authorList>
            <person name="Stajich J.E."/>
            <person name="Amses K."/>
            <person name="Simmons R."/>
            <person name="Seto K."/>
            <person name="Myers J."/>
            <person name="Bonds A."/>
            <person name="Quandt C.A."/>
            <person name="Barry K."/>
            <person name="Liu P."/>
            <person name="Grigoriev I."/>
            <person name="Longcore J.E."/>
            <person name="James T.Y."/>
        </authorList>
    </citation>
    <scope>NUCLEOTIDE SEQUENCE</scope>
    <source>
        <strain evidence="2">JEL0513</strain>
    </source>
</reference>
<dbReference type="Proteomes" id="UP001211907">
    <property type="component" value="Unassembled WGS sequence"/>
</dbReference>
<gene>
    <name evidence="2" type="ORF">HK100_011262</name>
</gene>
<proteinExistence type="predicted"/>
<dbReference type="AlphaFoldDB" id="A0AAD5T7F7"/>
<name>A0AAD5T7F7_9FUNG</name>
<sequence>MNDGRRYDPACPCCLNANMLITSMKQELDDYRTILCLQPRSLEERIADLNCRPIEIKLEGFGLRPKYAIKTLQTMPPEILDRIIDFVHPKDIIQLSRSAQYFHRSLGAIVEASIEVCKAFGINRVDCVWPNFQYPESYDNREYPLSKPISFKHAAQVYHLTKCMNKCGGAVILTVNSADFIKSCGNLLPNQLILDLYICRNEEEMPACYYPHKVLSALPSSIHLLKLNLAITDLYEEKSTLEVLKNIRLQNLFLFMHKNSQHVYLLENLDTINGLQRLHLEIDDDFKFHHSFPLKSILQKCKYLTEIQFPSTGSKLGDKAWMIEVFANLKYATRNFKKIKFCSILKHKFWNNLKENMPANWTFIGDKKNYSAWKCIE</sequence>
<feature type="domain" description="F-box" evidence="1">
    <location>
        <begin position="69"/>
        <end position="132"/>
    </location>
</feature>
<dbReference type="EMBL" id="JADGJH010000676">
    <property type="protein sequence ID" value="KAJ3124344.1"/>
    <property type="molecule type" value="Genomic_DNA"/>
</dbReference>